<accession>A0A0E9WA80</accession>
<dbReference type="EMBL" id="GBXM01022092">
    <property type="protein sequence ID" value="JAH86485.1"/>
    <property type="molecule type" value="Transcribed_RNA"/>
</dbReference>
<protein>
    <submittedName>
        <fullName evidence="1">Uncharacterized protein</fullName>
    </submittedName>
</protein>
<reference evidence="1" key="1">
    <citation type="submission" date="2014-11" db="EMBL/GenBank/DDBJ databases">
        <authorList>
            <person name="Amaro Gonzalez C."/>
        </authorList>
    </citation>
    <scope>NUCLEOTIDE SEQUENCE</scope>
</reference>
<evidence type="ECO:0000313" key="1">
    <source>
        <dbReference type="EMBL" id="JAH86485.1"/>
    </source>
</evidence>
<sequence length="39" mass="4620">MSNSHRLFSHFMVPQSDSLNSRQKSHYSYASRLFLSFLL</sequence>
<organism evidence="1">
    <name type="scientific">Anguilla anguilla</name>
    <name type="common">European freshwater eel</name>
    <name type="synonym">Muraena anguilla</name>
    <dbReference type="NCBI Taxonomy" id="7936"/>
    <lineage>
        <taxon>Eukaryota</taxon>
        <taxon>Metazoa</taxon>
        <taxon>Chordata</taxon>
        <taxon>Craniata</taxon>
        <taxon>Vertebrata</taxon>
        <taxon>Euteleostomi</taxon>
        <taxon>Actinopterygii</taxon>
        <taxon>Neopterygii</taxon>
        <taxon>Teleostei</taxon>
        <taxon>Anguilliformes</taxon>
        <taxon>Anguillidae</taxon>
        <taxon>Anguilla</taxon>
    </lineage>
</organism>
<reference evidence="1" key="2">
    <citation type="journal article" date="2015" name="Fish Shellfish Immunol.">
        <title>Early steps in the European eel (Anguilla anguilla)-Vibrio vulnificus interaction in the gills: Role of the RtxA13 toxin.</title>
        <authorList>
            <person name="Callol A."/>
            <person name="Pajuelo D."/>
            <person name="Ebbesson L."/>
            <person name="Teles M."/>
            <person name="MacKenzie S."/>
            <person name="Amaro C."/>
        </authorList>
    </citation>
    <scope>NUCLEOTIDE SEQUENCE</scope>
</reference>
<dbReference type="AlphaFoldDB" id="A0A0E9WA80"/>
<name>A0A0E9WA80_ANGAN</name>
<proteinExistence type="predicted"/>